<gene>
    <name evidence="1" type="ORF">ADIMK_2964</name>
</gene>
<proteinExistence type="predicted"/>
<keyword evidence="2" id="KW-1185">Reference proteome</keyword>
<sequence>MGLAFTAAAVHADTIVHMGATNQSIRLNAERANDEGMVDVATRVCAAFVEQLAIPAFYCESQVRFSVDGRQYMPKGWEQRVATSLREEVMGSQWLMQRLEVSREALESMPIDRFISDYLKQNARASIIRSWLANRAKQLKPGS</sequence>
<accession>A0A081FWF0</accession>
<dbReference type="STRING" id="1232683.ADIMK_2964"/>
<dbReference type="PATRIC" id="fig|1232683.4.peg.2915"/>
<evidence type="ECO:0000313" key="1">
    <source>
        <dbReference type="EMBL" id="KEA62855.1"/>
    </source>
</evidence>
<protein>
    <submittedName>
        <fullName evidence="1">Uncharacterized protein</fullName>
    </submittedName>
</protein>
<dbReference type="AlphaFoldDB" id="A0A081FWF0"/>
<reference evidence="1 2" key="1">
    <citation type="submission" date="2014-04" db="EMBL/GenBank/DDBJ databases">
        <title>Marinobacterium kochiensis sp. nov., isolated from sediment sample collected from Kochi backwaters in Kerala, India.</title>
        <authorList>
            <person name="Singh A."/>
            <person name="Pinnaka A.K."/>
        </authorList>
    </citation>
    <scope>NUCLEOTIDE SEQUENCE [LARGE SCALE GENOMIC DNA]</scope>
    <source>
        <strain evidence="1 2">AK27</strain>
    </source>
</reference>
<dbReference type="EMBL" id="JMQN01000045">
    <property type="protein sequence ID" value="KEA62855.1"/>
    <property type="molecule type" value="Genomic_DNA"/>
</dbReference>
<dbReference type="Proteomes" id="UP000028252">
    <property type="component" value="Unassembled WGS sequence"/>
</dbReference>
<organism evidence="1 2">
    <name type="scientific">Marinobacterium lacunae</name>
    <dbReference type="NCBI Taxonomy" id="1232683"/>
    <lineage>
        <taxon>Bacteria</taxon>
        <taxon>Pseudomonadati</taxon>
        <taxon>Pseudomonadota</taxon>
        <taxon>Gammaproteobacteria</taxon>
        <taxon>Oceanospirillales</taxon>
        <taxon>Oceanospirillaceae</taxon>
        <taxon>Marinobacterium</taxon>
    </lineage>
</organism>
<evidence type="ECO:0000313" key="2">
    <source>
        <dbReference type="Proteomes" id="UP000028252"/>
    </source>
</evidence>
<name>A0A081FWF0_9GAMM</name>
<comment type="caution">
    <text evidence="1">The sequence shown here is derived from an EMBL/GenBank/DDBJ whole genome shotgun (WGS) entry which is preliminary data.</text>
</comment>